<name>A0ACD5U8Z2_AVESA</name>
<evidence type="ECO:0000313" key="1">
    <source>
        <dbReference type="EnsemblPlants" id="AVESA.00010b.r2.2AG0204640.1.CDS"/>
    </source>
</evidence>
<proteinExistence type="predicted"/>
<evidence type="ECO:0000313" key="2">
    <source>
        <dbReference type="Proteomes" id="UP001732700"/>
    </source>
</evidence>
<reference evidence="1" key="1">
    <citation type="submission" date="2021-05" db="EMBL/GenBank/DDBJ databases">
        <authorList>
            <person name="Scholz U."/>
            <person name="Mascher M."/>
            <person name="Fiebig A."/>
        </authorList>
    </citation>
    <scope>NUCLEOTIDE SEQUENCE [LARGE SCALE GENOMIC DNA]</scope>
</reference>
<reference evidence="1" key="2">
    <citation type="submission" date="2025-09" db="UniProtKB">
        <authorList>
            <consortium name="EnsemblPlants"/>
        </authorList>
    </citation>
    <scope>IDENTIFICATION</scope>
</reference>
<organism evidence="1 2">
    <name type="scientific">Avena sativa</name>
    <name type="common">Oat</name>
    <dbReference type="NCBI Taxonomy" id="4498"/>
    <lineage>
        <taxon>Eukaryota</taxon>
        <taxon>Viridiplantae</taxon>
        <taxon>Streptophyta</taxon>
        <taxon>Embryophyta</taxon>
        <taxon>Tracheophyta</taxon>
        <taxon>Spermatophyta</taxon>
        <taxon>Magnoliopsida</taxon>
        <taxon>Liliopsida</taxon>
        <taxon>Poales</taxon>
        <taxon>Poaceae</taxon>
        <taxon>BOP clade</taxon>
        <taxon>Pooideae</taxon>
        <taxon>Poodae</taxon>
        <taxon>Poeae</taxon>
        <taxon>Poeae Chloroplast Group 1 (Aveneae type)</taxon>
        <taxon>Aveninae</taxon>
        <taxon>Avena</taxon>
    </lineage>
</organism>
<protein>
    <submittedName>
        <fullName evidence="1">Uncharacterized protein</fullName>
    </submittedName>
</protein>
<dbReference type="EnsemblPlants" id="AVESA.00010b.r2.2AG0204640.1">
    <property type="protein sequence ID" value="AVESA.00010b.r2.2AG0204640.1.CDS"/>
    <property type="gene ID" value="AVESA.00010b.r2.2AG0204640"/>
</dbReference>
<sequence>MLQGSSPSDRSYHLFPVLAIIVPATHRTPPGRSYIRSRDTPPGRSPYATTGCPNARYTLFRLLHRQESMEGQVQQFVTLRFGDLWLDVPYGHLVTAASESWNTTTASRAESKKEKEVSSAPKDGFVPVMSKSAERRMRAAARASRDAAREPNVSVHKDTSSDSVPPGFDKAAYAKLASQEAPMWFQDTREWPILAKIATPLKIASSTRSTSAPASPTRREPSSSTTSTKIAVPLTPSKLKAGAPSKILHEASKERESSDGGRG</sequence>
<dbReference type="Proteomes" id="UP001732700">
    <property type="component" value="Chromosome 2A"/>
</dbReference>
<accession>A0ACD5U8Z2</accession>
<keyword evidence="2" id="KW-1185">Reference proteome</keyword>